<keyword evidence="1" id="KW-0479">Metal-binding</keyword>
<evidence type="ECO:0000313" key="4">
    <source>
        <dbReference type="Proteomes" id="UP001162156"/>
    </source>
</evidence>
<dbReference type="GO" id="GO:0008270">
    <property type="term" value="F:zinc ion binding"/>
    <property type="evidence" value="ECO:0007669"/>
    <property type="project" value="UniProtKB-KW"/>
</dbReference>
<reference evidence="3" key="1">
    <citation type="journal article" date="2023" name="Insect Mol. Biol.">
        <title>Genome sequencing provides insights into the evolution of gene families encoding plant cell wall-degrading enzymes in longhorned beetles.</title>
        <authorList>
            <person name="Shin N.R."/>
            <person name="Okamura Y."/>
            <person name="Kirsch R."/>
            <person name="Pauchet Y."/>
        </authorList>
    </citation>
    <scope>NUCLEOTIDE SEQUENCE</scope>
    <source>
        <strain evidence="3">RBIC_L_NR</strain>
    </source>
</reference>
<dbReference type="Proteomes" id="UP001162156">
    <property type="component" value="Unassembled WGS sequence"/>
</dbReference>
<proteinExistence type="predicted"/>
<dbReference type="InterPro" id="IPR036236">
    <property type="entry name" value="Znf_C2H2_sf"/>
</dbReference>
<accession>A0AAV8ZJM0</accession>
<dbReference type="InterPro" id="IPR013087">
    <property type="entry name" value="Znf_C2H2_type"/>
</dbReference>
<dbReference type="SUPFAM" id="SSF57667">
    <property type="entry name" value="beta-beta-alpha zinc fingers"/>
    <property type="match status" value="1"/>
</dbReference>
<comment type="caution">
    <text evidence="3">The sequence shown here is derived from an EMBL/GenBank/DDBJ whole genome shotgun (WGS) entry which is preliminary data.</text>
</comment>
<dbReference type="Gene3D" id="3.30.160.60">
    <property type="entry name" value="Classic Zinc Finger"/>
    <property type="match status" value="1"/>
</dbReference>
<name>A0AAV8ZJM0_9CUCU</name>
<evidence type="ECO:0000259" key="2">
    <source>
        <dbReference type="PROSITE" id="PS50157"/>
    </source>
</evidence>
<feature type="domain" description="C2H2-type" evidence="2">
    <location>
        <begin position="43"/>
        <end position="65"/>
    </location>
</feature>
<sequence length="73" mass="8473">MVSEFSGPTESEESDKCGICGSVIENLSLNDHLNAYHPSDDDHYCCICNKHFSEIKRLKSHIRIHRYVVFRLF</sequence>
<dbReference type="EMBL" id="JANEYF010001443">
    <property type="protein sequence ID" value="KAJ8964106.1"/>
    <property type="molecule type" value="Genomic_DNA"/>
</dbReference>
<keyword evidence="4" id="KW-1185">Reference proteome</keyword>
<dbReference type="PROSITE" id="PS00028">
    <property type="entry name" value="ZINC_FINGER_C2H2_1"/>
    <property type="match status" value="1"/>
</dbReference>
<gene>
    <name evidence="3" type="ORF">NQ314_005131</name>
</gene>
<organism evidence="3 4">
    <name type="scientific">Rhamnusium bicolor</name>
    <dbReference type="NCBI Taxonomy" id="1586634"/>
    <lineage>
        <taxon>Eukaryota</taxon>
        <taxon>Metazoa</taxon>
        <taxon>Ecdysozoa</taxon>
        <taxon>Arthropoda</taxon>
        <taxon>Hexapoda</taxon>
        <taxon>Insecta</taxon>
        <taxon>Pterygota</taxon>
        <taxon>Neoptera</taxon>
        <taxon>Endopterygota</taxon>
        <taxon>Coleoptera</taxon>
        <taxon>Polyphaga</taxon>
        <taxon>Cucujiformia</taxon>
        <taxon>Chrysomeloidea</taxon>
        <taxon>Cerambycidae</taxon>
        <taxon>Lepturinae</taxon>
        <taxon>Rhagiini</taxon>
        <taxon>Rhamnusium</taxon>
    </lineage>
</organism>
<keyword evidence="1" id="KW-0862">Zinc</keyword>
<evidence type="ECO:0000313" key="3">
    <source>
        <dbReference type="EMBL" id="KAJ8964106.1"/>
    </source>
</evidence>
<keyword evidence="1" id="KW-0863">Zinc-finger</keyword>
<dbReference type="AlphaFoldDB" id="A0AAV8ZJM0"/>
<dbReference type="PROSITE" id="PS50157">
    <property type="entry name" value="ZINC_FINGER_C2H2_2"/>
    <property type="match status" value="1"/>
</dbReference>
<protein>
    <recommendedName>
        <fullName evidence="2">C2H2-type domain-containing protein</fullName>
    </recommendedName>
</protein>
<evidence type="ECO:0000256" key="1">
    <source>
        <dbReference type="PROSITE-ProRule" id="PRU00042"/>
    </source>
</evidence>